<keyword evidence="1" id="KW-0472">Membrane</keyword>
<keyword evidence="1" id="KW-0812">Transmembrane</keyword>
<evidence type="ECO:0000313" key="2">
    <source>
        <dbReference type="EMBL" id="MBN7798626.1"/>
    </source>
</evidence>
<accession>A0A939DIT8</accession>
<reference evidence="2" key="1">
    <citation type="submission" date="2021-02" db="EMBL/GenBank/DDBJ databases">
        <title>PHA producing bacteria isolated from coastal sediment in Guangdong, Shenzhen.</title>
        <authorList>
            <person name="Zheng W."/>
            <person name="Yu S."/>
            <person name="Huang Y."/>
        </authorList>
    </citation>
    <scope>NUCLEOTIDE SEQUENCE</scope>
    <source>
        <strain evidence="2">TN14-10</strain>
    </source>
</reference>
<dbReference type="AlphaFoldDB" id="A0A939DIT8"/>
<name>A0A939DIT8_9GAMM</name>
<dbReference type="RefSeq" id="WP_206562068.1">
    <property type="nucleotide sequence ID" value="NZ_JAFKCZ010000016.1"/>
</dbReference>
<proteinExistence type="predicted"/>
<evidence type="ECO:0000256" key="1">
    <source>
        <dbReference type="SAM" id="Phobius"/>
    </source>
</evidence>
<comment type="caution">
    <text evidence="2">The sequence shown here is derived from an EMBL/GenBank/DDBJ whole genome shotgun (WGS) entry which is preliminary data.</text>
</comment>
<protein>
    <submittedName>
        <fullName evidence="2">Uncharacterized protein</fullName>
    </submittedName>
</protein>
<evidence type="ECO:0000313" key="3">
    <source>
        <dbReference type="Proteomes" id="UP000664303"/>
    </source>
</evidence>
<keyword evidence="3" id="KW-1185">Reference proteome</keyword>
<gene>
    <name evidence="2" type="ORF">JYP50_18640</name>
</gene>
<dbReference type="Proteomes" id="UP000664303">
    <property type="component" value="Unassembled WGS sequence"/>
</dbReference>
<dbReference type="EMBL" id="JAFKCZ010000016">
    <property type="protein sequence ID" value="MBN7798626.1"/>
    <property type="molecule type" value="Genomic_DNA"/>
</dbReference>
<organism evidence="2 3">
    <name type="scientific">Parahaliea mediterranea</name>
    <dbReference type="NCBI Taxonomy" id="651086"/>
    <lineage>
        <taxon>Bacteria</taxon>
        <taxon>Pseudomonadati</taxon>
        <taxon>Pseudomonadota</taxon>
        <taxon>Gammaproteobacteria</taxon>
        <taxon>Cellvibrionales</taxon>
        <taxon>Halieaceae</taxon>
        <taxon>Parahaliea</taxon>
    </lineage>
</organism>
<sequence length="208" mass="20972">MYALRLSAYFAVIIGFYCHPAWSQIAPAIMTIAPDSASGHAFDDQAAGSSSAPRAINFSIFDNLSGGGASNLTITISVTSSNSAFVIDDSGCANIASMPSTAIPCSVTVAFSPTSPGLQSGDLDVTCTYVDIFPLGVLAPPPGALVGCRPDSTPLSSSFANYLAGTGTAADTDTVKAVPTIPLAGLAILAMALLLAGLGGAAHRRQSR</sequence>
<feature type="transmembrane region" description="Helical" evidence="1">
    <location>
        <begin position="181"/>
        <end position="202"/>
    </location>
</feature>
<keyword evidence="1" id="KW-1133">Transmembrane helix</keyword>